<accession>A0A2J6R6E2</accession>
<dbReference type="Proteomes" id="UP000235786">
    <property type="component" value="Unassembled WGS sequence"/>
</dbReference>
<name>A0A2J6R6E2_HYAVF</name>
<dbReference type="STRING" id="1149755.A0A2J6R6E2"/>
<dbReference type="OrthoDB" id="3482613at2759"/>
<organism evidence="3 4">
    <name type="scientific">Hyaloscypha variabilis (strain UAMH 11265 / GT02V1 / F)</name>
    <name type="common">Meliniomyces variabilis</name>
    <dbReference type="NCBI Taxonomy" id="1149755"/>
    <lineage>
        <taxon>Eukaryota</taxon>
        <taxon>Fungi</taxon>
        <taxon>Dikarya</taxon>
        <taxon>Ascomycota</taxon>
        <taxon>Pezizomycotina</taxon>
        <taxon>Leotiomycetes</taxon>
        <taxon>Helotiales</taxon>
        <taxon>Hyaloscyphaceae</taxon>
        <taxon>Hyaloscypha</taxon>
        <taxon>Hyaloscypha variabilis</taxon>
    </lineage>
</organism>
<gene>
    <name evidence="3" type="ORF">L207DRAFT_588683</name>
</gene>
<dbReference type="PANTHER" id="PTHR35910:SF6">
    <property type="entry name" value="2EXR DOMAIN-CONTAINING PROTEIN"/>
    <property type="match status" value="1"/>
</dbReference>
<dbReference type="AlphaFoldDB" id="A0A2J6R6E2"/>
<proteinExistence type="predicted"/>
<feature type="region of interest" description="Disordered" evidence="1">
    <location>
        <begin position="1"/>
        <end position="21"/>
    </location>
</feature>
<evidence type="ECO:0000259" key="2">
    <source>
        <dbReference type="Pfam" id="PF20150"/>
    </source>
</evidence>
<sequence>MASQHPKPKPLAPNPLAAVPEPTGDVALERELRATEVIEGSAAPIDTLCVRSEPLTEFHPFPRSPSEIRLKIWKLGVPGDGRIVELKYSKKIFHAVSPTPAPVLMHVSRETRAEASKHYTLLYNPHYLTPRIYINPKIDTLYFSEKRGGQFNDVFQRDEDTYVGYFKIMTKNIQQCVLTDLRRIAIVDSCYLGNLDWDGDRQDAFHLTKFTNLGIASIVIDTAKKIDGPVKLVQVTWGACPIYTKLGCSRTDYNGDEFVHSCNLCGCPFIKEVLLELNIDHMLFEQLKLGLLGMFTNIEKKRPGWKVPKTKCMILTDKKRDIMKGSFEFRFKNPKLMSGRKPHIPEWANIGHGEKGVARMEILQPRSGSF</sequence>
<dbReference type="EMBL" id="KZ613954">
    <property type="protein sequence ID" value="PMD34081.1"/>
    <property type="molecule type" value="Genomic_DNA"/>
</dbReference>
<feature type="domain" description="2EXR" evidence="2">
    <location>
        <begin position="58"/>
        <end position="141"/>
    </location>
</feature>
<evidence type="ECO:0000256" key="1">
    <source>
        <dbReference type="SAM" id="MobiDB-lite"/>
    </source>
</evidence>
<dbReference type="InterPro" id="IPR045518">
    <property type="entry name" value="2EXR"/>
</dbReference>
<dbReference type="PANTHER" id="PTHR35910">
    <property type="entry name" value="2EXR DOMAIN-CONTAINING PROTEIN"/>
    <property type="match status" value="1"/>
</dbReference>
<evidence type="ECO:0000313" key="3">
    <source>
        <dbReference type="EMBL" id="PMD34081.1"/>
    </source>
</evidence>
<dbReference type="Pfam" id="PF20150">
    <property type="entry name" value="2EXR"/>
    <property type="match status" value="1"/>
</dbReference>
<keyword evidence="4" id="KW-1185">Reference proteome</keyword>
<protein>
    <recommendedName>
        <fullName evidence="2">2EXR domain-containing protein</fullName>
    </recommendedName>
</protein>
<reference evidence="3 4" key="1">
    <citation type="submission" date="2016-04" db="EMBL/GenBank/DDBJ databases">
        <title>A degradative enzymes factory behind the ericoid mycorrhizal symbiosis.</title>
        <authorList>
            <consortium name="DOE Joint Genome Institute"/>
            <person name="Martino E."/>
            <person name="Morin E."/>
            <person name="Grelet G."/>
            <person name="Kuo A."/>
            <person name="Kohler A."/>
            <person name="Daghino S."/>
            <person name="Barry K."/>
            <person name="Choi C."/>
            <person name="Cichocki N."/>
            <person name="Clum A."/>
            <person name="Copeland A."/>
            <person name="Hainaut M."/>
            <person name="Haridas S."/>
            <person name="Labutti K."/>
            <person name="Lindquist E."/>
            <person name="Lipzen A."/>
            <person name="Khouja H.-R."/>
            <person name="Murat C."/>
            <person name="Ohm R."/>
            <person name="Olson A."/>
            <person name="Spatafora J."/>
            <person name="Veneault-Fourrey C."/>
            <person name="Henrissat B."/>
            <person name="Grigoriev I."/>
            <person name="Martin F."/>
            <person name="Perotto S."/>
        </authorList>
    </citation>
    <scope>NUCLEOTIDE SEQUENCE [LARGE SCALE GENOMIC DNA]</scope>
    <source>
        <strain evidence="3 4">F</strain>
    </source>
</reference>
<evidence type="ECO:0000313" key="4">
    <source>
        <dbReference type="Proteomes" id="UP000235786"/>
    </source>
</evidence>